<comment type="caution">
    <text evidence="2">The sequence shown here is derived from an EMBL/GenBank/DDBJ whole genome shotgun (WGS) entry which is preliminary data.</text>
</comment>
<sequence length="296" mass="32988">MIPYLPPFSETSGRNSVDCPPDSLQPPISAYHAPIHLQRRSRKERPPGFFRSKRGKSCRGLFPIKSPYLQCPTTSNEGAPRFPFLKAVTWPVRSWSSPPPHLVFSPSYSSSGVQDSPSLPQRTQQSVPGWLALLFLLPMPQVCPQTQVPVPLPHPTRQCSFISNPVFALPFSASHSGLILLPTPPRNLFTPLSPGNLPTSQPEHPAGLTLGNLTLYSLSYPSRLCILAMSFTWRMSDKKQLPRVTPTDSWRGRYSVDPRSYPSYIKLRNQPSSKARTARNTRSHLKSTLGVLRQDG</sequence>
<evidence type="ECO:0000256" key="1">
    <source>
        <dbReference type="SAM" id="MobiDB-lite"/>
    </source>
</evidence>
<evidence type="ECO:0000313" key="2">
    <source>
        <dbReference type="EMBL" id="KAH6900504.1"/>
    </source>
</evidence>
<dbReference type="AlphaFoldDB" id="A0A9P8WI77"/>
<protein>
    <submittedName>
        <fullName evidence="2">Uncharacterized protein</fullName>
    </submittedName>
</protein>
<dbReference type="Proteomes" id="UP000777438">
    <property type="component" value="Unassembled WGS sequence"/>
</dbReference>
<organism evidence="2 3">
    <name type="scientific">Thelonectria olida</name>
    <dbReference type="NCBI Taxonomy" id="1576542"/>
    <lineage>
        <taxon>Eukaryota</taxon>
        <taxon>Fungi</taxon>
        <taxon>Dikarya</taxon>
        <taxon>Ascomycota</taxon>
        <taxon>Pezizomycotina</taxon>
        <taxon>Sordariomycetes</taxon>
        <taxon>Hypocreomycetidae</taxon>
        <taxon>Hypocreales</taxon>
        <taxon>Nectriaceae</taxon>
        <taxon>Thelonectria</taxon>
    </lineage>
</organism>
<feature type="region of interest" description="Disordered" evidence="1">
    <location>
        <begin position="270"/>
        <end position="296"/>
    </location>
</feature>
<reference evidence="2 3" key="1">
    <citation type="journal article" date="2021" name="Nat. Commun.">
        <title>Genetic determinants of endophytism in the Arabidopsis root mycobiome.</title>
        <authorList>
            <person name="Mesny F."/>
            <person name="Miyauchi S."/>
            <person name="Thiergart T."/>
            <person name="Pickel B."/>
            <person name="Atanasova L."/>
            <person name="Karlsson M."/>
            <person name="Huettel B."/>
            <person name="Barry K.W."/>
            <person name="Haridas S."/>
            <person name="Chen C."/>
            <person name="Bauer D."/>
            <person name="Andreopoulos W."/>
            <person name="Pangilinan J."/>
            <person name="LaButti K."/>
            <person name="Riley R."/>
            <person name="Lipzen A."/>
            <person name="Clum A."/>
            <person name="Drula E."/>
            <person name="Henrissat B."/>
            <person name="Kohler A."/>
            <person name="Grigoriev I.V."/>
            <person name="Martin F.M."/>
            <person name="Hacquard S."/>
        </authorList>
    </citation>
    <scope>NUCLEOTIDE SEQUENCE [LARGE SCALE GENOMIC DNA]</scope>
    <source>
        <strain evidence="2 3">MPI-CAGE-CH-0241</strain>
    </source>
</reference>
<proteinExistence type="predicted"/>
<name>A0A9P8WI77_9HYPO</name>
<feature type="region of interest" description="Disordered" evidence="1">
    <location>
        <begin position="1"/>
        <end position="23"/>
    </location>
</feature>
<feature type="compositionally biased region" description="Basic residues" evidence="1">
    <location>
        <begin position="276"/>
        <end position="285"/>
    </location>
</feature>
<keyword evidence="3" id="KW-1185">Reference proteome</keyword>
<dbReference type="EMBL" id="JAGPYM010000001">
    <property type="protein sequence ID" value="KAH6900504.1"/>
    <property type="molecule type" value="Genomic_DNA"/>
</dbReference>
<evidence type="ECO:0000313" key="3">
    <source>
        <dbReference type="Proteomes" id="UP000777438"/>
    </source>
</evidence>
<accession>A0A9P8WI77</accession>
<gene>
    <name evidence="2" type="ORF">B0T10DRAFT_30769</name>
</gene>